<keyword evidence="4 7" id="KW-0067">ATP-binding</keyword>
<dbReference type="PANTHER" id="PTHR44329">
    <property type="entry name" value="SERINE/THREONINE-PROTEIN KINASE TNNI3K-RELATED"/>
    <property type="match status" value="1"/>
</dbReference>
<comment type="catalytic activity">
    <reaction evidence="6">
        <text>L-seryl-[protein] + ATP = O-phospho-L-seryl-[protein] + ADP + H(+)</text>
        <dbReference type="Rhea" id="RHEA:17989"/>
        <dbReference type="Rhea" id="RHEA-COMP:9863"/>
        <dbReference type="Rhea" id="RHEA-COMP:11604"/>
        <dbReference type="ChEBI" id="CHEBI:15378"/>
        <dbReference type="ChEBI" id="CHEBI:29999"/>
        <dbReference type="ChEBI" id="CHEBI:30616"/>
        <dbReference type="ChEBI" id="CHEBI:83421"/>
        <dbReference type="ChEBI" id="CHEBI:456216"/>
        <dbReference type="EC" id="2.7.11.1"/>
    </reaction>
</comment>
<dbReference type="InterPro" id="IPR001245">
    <property type="entry name" value="Ser-Thr/Tyr_kinase_cat_dom"/>
</dbReference>
<reference evidence="10" key="1">
    <citation type="submission" date="2023-12" db="EMBL/GenBank/DDBJ databases">
        <title>Genome assembly of Anisodus tanguticus.</title>
        <authorList>
            <person name="Wang Y.-J."/>
        </authorList>
    </citation>
    <scope>NUCLEOTIDE SEQUENCE</scope>
    <source>
        <strain evidence="10">KB-2021</strain>
        <tissue evidence="10">Leaf</tissue>
    </source>
</reference>
<feature type="binding site" evidence="7">
    <location>
        <position position="72"/>
    </location>
    <ligand>
        <name>ATP</name>
        <dbReference type="ChEBI" id="CHEBI:30616"/>
    </ligand>
</feature>
<dbReference type="SUPFAM" id="SSF56112">
    <property type="entry name" value="Protein kinase-like (PK-like)"/>
    <property type="match status" value="1"/>
</dbReference>
<dbReference type="Gene3D" id="3.30.200.20">
    <property type="entry name" value="Phosphorylase Kinase, domain 1"/>
    <property type="match status" value="1"/>
</dbReference>
<keyword evidence="11" id="KW-1185">Reference proteome</keyword>
<keyword evidence="3" id="KW-0418">Kinase</keyword>
<dbReference type="InterPro" id="IPR000719">
    <property type="entry name" value="Prot_kinase_dom"/>
</dbReference>
<dbReference type="AlphaFoldDB" id="A0AAE1QRF2"/>
<evidence type="ECO:0000313" key="10">
    <source>
        <dbReference type="EMBL" id="KAK4336737.1"/>
    </source>
</evidence>
<dbReference type="Pfam" id="PF07714">
    <property type="entry name" value="PK_Tyr_Ser-Thr"/>
    <property type="match status" value="1"/>
</dbReference>
<evidence type="ECO:0000313" key="11">
    <source>
        <dbReference type="Proteomes" id="UP001291623"/>
    </source>
</evidence>
<feature type="compositionally biased region" description="Polar residues" evidence="8">
    <location>
        <begin position="10"/>
        <end position="21"/>
    </location>
</feature>
<proteinExistence type="predicted"/>
<gene>
    <name evidence="10" type="ORF">RND71_044137</name>
</gene>
<evidence type="ECO:0000256" key="6">
    <source>
        <dbReference type="ARBA" id="ARBA00048679"/>
    </source>
</evidence>
<protein>
    <recommendedName>
        <fullName evidence="9">Protein kinase domain-containing protein</fullName>
    </recommendedName>
</protein>
<evidence type="ECO:0000256" key="8">
    <source>
        <dbReference type="SAM" id="MobiDB-lite"/>
    </source>
</evidence>
<comment type="caution">
    <text evidence="10">The sequence shown here is derived from an EMBL/GenBank/DDBJ whole genome shotgun (WGS) entry which is preliminary data.</text>
</comment>
<evidence type="ECO:0000256" key="5">
    <source>
        <dbReference type="ARBA" id="ARBA00047899"/>
    </source>
</evidence>
<keyword evidence="2 7" id="KW-0547">Nucleotide-binding</keyword>
<dbReference type="PANTHER" id="PTHR44329:SF253">
    <property type="entry name" value="KINASE SUPPRESSOR OF RAS 2"/>
    <property type="match status" value="1"/>
</dbReference>
<name>A0AAE1QRF2_9SOLA</name>
<accession>A0AAE1QRF2</accession>
<evidence type="ECO:0000256" key="4">
    <source>
        <dbReference type="ARBA" id="ARBA00022840"/>
    </source>
</evidence>
<evidence type="ECO:0000256" key="1">
    <source>
        <dbReference type="ARBA" id="ARBA00022679"/>
    </source>
</evidence>
<dbReference type="Proteomes" id="UP001291623">
    <property type="component" value="Unassembled WGS sequence"/>
</dbReference>
<dbReference type="GO" id="GO:0005524">
    <property type="term" value="F:ATP binding"/>
    <property type="evidence" value="ECO:0007669"/>
    <property type="project" value="UniProtKB-UniRule"/>
</dbReference>
<dbReference type="InterPro" id="IPR011009">
    <property type="entry name" value="Kinase-like_dom_sf"/>
</dbReference>
<dbReference type="InterPro" id="IPR051681">
    <property type="entry name" value="Ser/Thr_Kinases-Pseudokinases"/>
</dbReference>
<dbReference type="PROSITE" id="PS00107">
    <property type="entry name" value="PROTEIN_KINASE_ATP"/>
    <property type="match status" value="1"/>
</dbReference>
<dbReference type="EMBL" id="JAVYJV010000099">
    <property type="protein sequence ID" value="KAK4336737.1"/>
    <property type="molecule type" value="Genomic_DNA"/>
</dbReference>
<dbReference type="GO" id="GO:0004674">
    <property type="term" value="F:protein serine/threonine kinase activity"/>
    <property type="evidence" value="ECO:0007669"/>
    <property type="project" value="UniProtKB-EC"/>
</dbReference>
<keyword evidence="1" id="KW-0808">Transferase</keyword>
<feature type="domain" description="Protein kinase" evidence="9">
    <location>
        <begin position="46"/>
        <end position="216"/>
    </location>
</feature>
<comment type="catalytic activity">
    <reaction evidence="5">
        <text>L-threonyl-[protein] + ATP = O-phospho-L-threonyl-[protein] + ADP + H(+)</text>
        <dbReference type="Rhea" id="RHEA:46608"/>
        <dbReference type="Rhea" id="RHEA-COMP:11060"/>
        <dbReference type="Rhea" id="RHEA-COMP:11605"/>
        <dbReference type="ChEBI" id="CHEBI:15378"/>
        <dbReference type="ChEBI" id="CHEBI:30013"/>
        <dbReference type="ChEBI" id="CHEBI:30616"/>
        <dbReference type="ChEBI" id="CHEBI:61977"/>
        <dbReference type="ChEBI" id="CHEBI:456216"/>
        <dbReference type="EC" id="2.7.11.1"/>
    </reaction>
</comment>
<evidence type="ECO:0000256" key="3">
    <source>
        <dbReference type="ARBA" id="ARBA00022777"/>
    </source>
</evidence>
<feature type="region of interest" description="Disordered" evidence="8">
    <location>
        <begin position="1"/>
        <end position="27"/>
    </location>
</feature>
<dbReference type="InterPro" id="IPR017441">
    <property type="entry name" value="Protein_kinase_ATP_BS"/>
</dbReference>
<evidence type="ECO:0000256" key="2">
    <source>
        <dbReference type="ARBA" id="ARBA00022741"/>
    </source>
</evidence>
<evidence type="ECO:0000256" key="7">
    <source>
        <dbReference type="PROSITE-ProRule" id="PRU10141"/>
    </source>
</evidence>
<organism evidence="10 11">
    <name type="scientific">Anisodus tanguticus</name>
    <dbReference type="NCBI Taxonomy" id="243964"/>
    <lineage>
        <taxon>Eukaryota</taxon>
        <taxon>Viridiplantae</taxon>
        <taxon>Streptophyta</taxon>
        <taxon>Embryophyta</taxon>
        <taxon>Tracheophyta</taxon>
        <taxon>Spermatophyta</taxon>
        <taxon>Magnoliopsida</taxon>
        <taxon>eudicotyledons</taxon>
        <taxon>Gunneridae</taxon>
        <taxon>Pentapetalae</taxon>
        <taxon>asterids</taxon>
        <taxon>lamiids</taxon>
        <taxon>Solanales</taxon>
        <taxon>Solanaceae</taxon>
        <taxon>Solanoideae</taxon>
        <taxon>Hyoscyameae</taxon>
        <taxon>Anisodus</taxon>
    </lineage>
</organism>
<dbReference type="PROSITE" id="PS50011">
    <property type="entry name" value="PROTEIN_KINASE_DOM"/>
    <property type="match status" value="1"/>
</dbReference>
<evidence type="ECO:0000259" key="9">
    <source>
        <dbReference type="PROSITE" id="PS50011"/>
    </source>
</evidence>
<sequence length="216" mass="24863">MNDEKVSAIRLNSQESQTSDYDQNDPAWPRQNSLTLKEWDIPFDELVKEKEIGTGLFGTVFKGKWHGSVAIKMFNMANGLDNKEALEAFRSEIATLRKTRHENLVLFMGSCMKPPHLAIVTSYCQGLPLYTHLYERKEKFNLNRIISIGQQISQGMGYLHAREQPSFHISIKHSVEFILSERQQKVPYVLSGELDQERPSTTQGRSITIIFLNIYR</sequence>
<dbReference type="FunFam" id="3.30.200.20:FF:000034">
    <property type="entry name" value="Kinase suppressor of Ras 1"/>
    <property type="match status" value="1"/>
</dbReference>